<evidence type="ECO:0000313" key="5">
    <source>
        <dbReference type="Proteomes" id="UP000355283"/>
    </source>
</evidence>
<dbReference type="PANTHER" id="PTHR31234">
    <property type="entry name" value="LATE EMBRYOGENESIS ABUNDANT (LEA) HYDROXYPROLINE-RICH GLYCOPROTEIN FAMILY"/>
    <property type="match status" value="1"/>
</dbReference>
<accession>A0A4D9CP75</accession>
<evidence type="ECO:0000256" key="3">
    <source>
        <dbReference type="SAM" id="Phobius"/>
    </source>
</evidence>
<evidence type="ECO:0000256" key="1">
    <source>
        <dbReference type="ARBA" id="ARBA00004370"/>
    </source>
</evidence>
<evidence type="ECO:0000256" key="2">
    <source>
        <dbReference type="ARBA" id="ARBA00023136"/>
    </source>
</evidence>
<keyword evidence="3" id="KW-1133">Transmembrane helix</keyword>
<organism evidence="4 5">
    <name type="scientific">Nannochloropsis salina CCMP1776</name>
    <dbReference type="NCBI Taxonomy" id="1027361"/>
    <lineage>
        <taxon>Eukaryota</taxon>
        <taxon>Sar</taxon>
        <taxon>Stramenopiles</taxon>
        <taxon>Ochrophyta</taxon>
        <taxon>Eustigmatophyceae</taxon>
        <taxon>Eustigmatales</taxon>
        <taxon>Monodopsidaceae</taxon>
        <taxon>Microchloropsis</taxon>
        <taxon>Microchloropsis salina</taxon>
    </lineage>
</organism>
<reference evidence="4 5" key="1">
    <citation type="submission" date="2019-01" db="EMBL/GenBank/DDBJ databases">
        <title>Nuclear Genome Assembly of the Microalgal Biofuel strain Nannochloropsis salina CCMP1776.</title>
        <authorList>
            <person name="Hovde B."/>
        </authorList>
    </citation>
    <scope>NUCLEOTIDE SEQUENCE [LARGE SCALE GENOMIC DNA]</scope>
    <source>
        <strain evidence="4 5">CCMP1776</strain>
    </source>
</reference>
<dbReference type="Gene3D" id="2.60.40.1820">
    <property type="match status" value="1"/>
</dbReference>
<feature type="transmembrane region" description="Helical" evidence="3">
    <location>
        <begin position="17"/>
        <end position="40"/>
    </location>
</feature>
<dbReference type="PANTHER" id="PTHR31234:SF2">
    <property type="entry name" value="OS05G0199100 PROTEIN"/>
    <property type="match status" value="1"/>
</dbReference>
<comment type="caution">
    <text evidence="4">The sequence shown here is derived from an EMBL/GenBank/DDBJ whole genome shotgun (WGS) entry which is preliminary data.</text>
</comment>
<gene>
    <name evidence="4" type="ORF">NSK_007605</name>
</gene>
<evidence type="ECO:0008006" key="6">
    <source>
        <dbReference type="Google" id="ProtNLM"/>
    </source>
</evidence>
<dbReference type="AlphaFoldDB" id="A0A4D9CP75"/>
<dbReference type="GO" id="GO:0016020">
    <property type="term" value="C:membrane"/>
    <property type="evidence" value="ECO:0007669"/>
    <property type="project" value="UniProtKB-SubCell"/>
</dbReference>
<comment type="subcellular location">
    <subcellularLocation>
        <location evidence="1">Membrane</location>
    </subcellularLocation>
</comment>
<dbReference type="InterPro" id="IPR044839">
    <property type="entry name" value="NDR1-like"/>
</dbReference>
<sequence>MWPFSVNSKLCGVTRRCLIIGIASVLLPIIVIASLVGVYYPKAPEIRATTTEINSLKINGMESVSVDADVDLEIVNKNKNYPIAFDPVELDFYFPSSPESRVGTGVLEGGVIPGGETTTRKLHAVFDAPWSMLGASFLRNMNQGATTLLVKGHVLGFSTILKSDFRLSSELECILSYTWDDQKTHKDCHSTKKVSLARSK</sequence>
<keyword evidence="2 3" id="KW-0472">Membrane</keyword>
<protein>
    <recommendedName>
        <fullName evidence="6">Late embryogenesis abundant protein LEA-2 subgroup domain-containing protein</fullName>
    </recommendedName>
</protein>
<dbReference type="OrthoDB" id="184458at2759"/>
<keyword evidence="3" id="KW-0812">Transmembrane</keyword>
<evidence type="ECO:0000313" key="4">
    <source>
        <dbReference type="EMBL" id="TFJ80962.1"/>
    </source>
</evidence>
<dbReference type="GO" id="GO:0098542">
    <property type="term" value="P:defense response to other organism"/>
    <property type="evidence" value="ECO:0007669"/>
    <property type="project" value="InterPro"/>
</dbReference>
<keyword evidence="5" id="KW-1185">Reference proteome</keyword>
<dbReference type="Proteomes" id="UP000355283">
    <property type="component" value="Unassembled WGS sequence"/>
</dbReference>
<dbReference type="EMBL" id="SDOX01000145">
    <property type="protein sequence ID" value="TFJ80962.1"/>
    <property type="molecule type" value="Genomic_DNA"/>
</dbReference>
<name>A0A4D9CP75_9STRA</name>
<proteinExistence type="predicted"/>